<proteinExistence type="predicted"/>
<evidence type="ECO:0000313" key="1">
    <source>
        <dbReference type="EMBL" id="BBZ18210.1"/>
    </source>
</evidence>
<sequence length="259" mass="29320">MIDTHGQRFNTAIAVRLESHVDHAGTDLDRHGLVSLGGVIPTEWLSAARTEVNDYLARHGWREHSLVYGDSWECPTIAALAENQRVEAFLHSLTSFPESESDYAGYQQRVLRILDGSDVDTPPFDWHYDANAVTMLVPIVVPADGAGQVAIFPDHRPHRRWAALSAAERLLVHKQIYGRRMRRRYQGDPSAFTIPLRPGDAYLFRGYRALHAVLPWANDTLRVTLVLQYGHPYGRESSLVRAVRARRDAKRKRRTAPIA</sequence>
<dbReference type="EMBL" id="AP022608">
    <property type="protein sequence ID" value="BBZ18210.1"/>
    <property type="molecule type" value="Genomic_DNA"/>
</dbReference>
<dbReference type="Proteomes" id="UP000466187">
    <property type="component" value="Chromosome"/>
</dbReference>
<protein>
    <recommendedName>
        <fullName evidence="5">Phytanoyl-CoA dioxygenase</fullName>
    </recommendedName>
</protein>
<dbReference type="Gene3D" id="2.60.120.620">
    <property type="entry name" value="q2cbj1_9rhob like domain"/>
    <property type="match status" value="1"/>
</dbReference>
<gene>
    <name evidence="1" type="ORF">MGAD_25450</name>
    <name evidence="2" type="ORF">MNO81_03615</name>
</gene>
<dbReference type="KEGG" id="mgad:MGAD_25450"/>
<dbReference type="EMBL" id="JAKZMO010000002">
    <property type="protein sequence ID" value="MDG5481884.1"/>
    <property type="molecule type" value="Genomic_DNA"/>
</dbReference>
<keyword evidence="4" id="KW-1185">Reference proteome</keyword>
<evidence type="ECO:0000313" key="2">
    <source>
        <dbReference type="EMBL" id="MDG5481884.1"/>
    </source>
</evidence>
<evidence type="ECO:0008006" key="5">
    <source>
        <dbReference type="Google" id="ProtNLM"/>
    </source>
</evidence>
<dbReference type="AlphaFoldDB" id="A0A7I7WM26"/>
<evidence type="ECO:0000313" key="3">
    <source>
        <dbReference type="Proteomes" id="UP000466187"/>
    </source>
</evidence>
<dbReference type="SUPFAM" id="SSF51197">
    <property type="entry name" value="Clavaminate synthase-like"/>
    <property type="match status" value="1"/>
</dbReference>
<name>A0A7I7WM26_MYCGU</name>
<reference evidence="1" key="2">
    <citation type="submission" date="2020-02" db="EMBL/GenBank/DDBJ databases">
        <authorList>
            <person name="Matsumoto Y."/>
            <person name="Motooka D."/>
            <person name="Nakamura S."/>
        </authorList>
    </citation>
    <scope>NUCLEOTIDE SEQUENCE</scope>
    <source>
        <strain evidence="1">JCM 12688</strain>
    </source>
</reference>
<dbReference type="RefSeq" id="WP_163686805.1">
    <property type="nucleotide sequence ID" value="NZ_AP022608.1"/>
</dbReference>
<dbReference type="Proteomes" id="UP001154266">
    <property type="component" value="Unassembled WGS sequence"/>
</dbReference>
<accession>A0A7I7WM26</accession>
<reference evidence="2" key="3">
    <citation type="journal article" date="2023" name="Environ. Microbiol.">
        <title>The 2-methylpropene degradation pathway in Mycobacteriaceae family strains.</title>
        <authorList>
            <person name="Helbich S."/>
            <person name="Barrantes I."/>
            <person name="Dos Anjos Borges L.G."/>
            <person name="Pieper D.H."/>
            <person name="Vainshtein Y."/>
            <person name="Sohn K."/>
            <person name="Engesser K.H."/>
        </authorList>
    </citation>
    <scope>NUCLEOTIDE SEQUENCE</scope>
    <source>
        <strain evidence="2">IBE100</strain>
    </source>
</reference>
<reference evidence="1 3" key="1">
    <citation type="journal article" date="2019" name="Emerg. Microbes Infect.">
        <title>Comprehensive subspecies identification of 175 nontuberculous mycobacteria species based on 7547 genomic profiles.</title>
        <authorList>
            <person name="Matsumoto Y."/>
            <person name="Kinjo T."/>
            <person name="Motooka D."/>
            <person name="Nabeya D."/>
            <person name="Jung N."/>
            <person name="Uechi K."/>
            <person name="Horii T."/>
            <person name="Iida T."/>
            <person name="Fujita J."/>
            <person name="Nakamura S."/>
        </authorList>
    </citation>
    <scope>NUCLEOTIDE SEQUENCE [LARGE SCALE GENOMIC DNA]</scope>
    <source>
        <strain evidence="1 3">JCM 12688</strain>
    </source>
</reference>
<evidence type="ECO:0000313" key="4">
    <source>
        <dbReference type="Proteomes" id="UP001154266"/>
    </source>
</evidence>
<organism evidence="1 3">
    <name type="scientific">Mycolicibacterium gadium</name>
    <name type="common">Mycobacterium gadium</name>
    <dbReference type="NCBI Taxonomy" id="1794"/>
    <lineage>
        <taxon>Bacteria</taxon>
        <taxon>Bacillati</taxon>
        <taxon>Actinomycetota</taxon>
        <taxon>Actinomycetes</taxon>
        <taxon>Mycobacteriales</taxon>
        <taxon>Mycobacteriaceae</taxon>
        <taxon>Mycolicibacterium</taxon>
    </lineage>
</organism>